<name>A0ABP4SNB0_9ACTN</name>
<evidence type="ECO:0000256" key="1">
    <source>
        <dbReference type="SAM" id="Phobius"/>
    </source>
</evidence>
<reference evidence="3" key="1">
    <citation type="journal article" date="2019" name="Int. J. Syst. Evol. Microbiol.">
        <title>The Global Catalogue of Microorganisms (GCM) 10K type strain sequencing project: providing services to taxonomists for standard genome sequencing and annotation.</title>
        <authorList>
            <consortium name="The Broad Institute Genomics Platform"/>
            <consortium name="The Broad Institute Genome Sequencing Center for Infectious Disease"/>
            <person name="Wu L."/>
            <person name="Ma J."/>
        </authorList>
    </citation>
    <scope>NUCLEOTIDE SEQUENCE [LARGE SCALE GENOMIC DNA]</scope>
    <source>
        <strain evidence="3">JCM 14718</strain>
    </source>
</reference>
<organism evidence="2 3">
    <name type="scientific">Fodinicola feengrottensis</name>
    <dbReference type="NCBI Taxonomy" id="435914"/>
    <lineage>
        <taxon>Bacteria</taxon>
        <taxon>Bacillati</taxon>
        <taxon>Actinomycetota</taxon>
        <taxon>Actinomycetes</taxon>
        <taxon>Mycobacteriales</taxon>
        <taxon>Fodinicola</taxon>
    </lineage>
</organism>
<sequence>MWTELAQRPGLRFSDIAEAGRVTWAVTDLQERLRAHGAFPSEAYKWFTVTLFVLALAAIPYYFVLACIRMSIAPLDSDNPRGFALCVFVIASIAAVVGLLYGRRLSVRGDAVVRRIGRQLPPHLAQTAWPTVAAATVGLIVATYGGAAIWPGDPRFAQAASIELTTGIPLKSSNKAAGCSGSSCSGGDSGCGSGCGGCGGAS</sequence>
<proteinExistence type="predicted"/>
<dbReference type="Proteomes" id="UP001500618">
    <property type="component" value="Unassembled WGS sequence"/>
</dbReference>
<feature type="transmembrane region" description="Helical" evidence="1">
    <location>
        <begin position="46"/>
        <end position="70"/>
    </location>
</feature>
<feature type="transmembrane region" description="Helical" evidence="1">
    <location>
        <begin position="128"/>
        <end position="150"/>
    </location>
</feature>
<comment type="caution">
    <text evidence="2">The sequence shown here is derived from an EMBL/GenBank/DDBJ whole genome shotgun (WGS) entry which is preliminary data.</text>
</comment>
<evidence type="ECO:0000313" key="3">
    <source>
        <dbReference type="Proteomes" id="UP001500618"/>
    </source>
</evidence>
<evidence type="ECO:0008006" key="4">
    <source>
        <dbReference type="Google" id="ProtNLM"/>
    </source>
</evidence>
<protein>
    <recommendedName>
        <fullName evidence="4">TIGR04222 domain-containing membrane protein</fullName>
    </recommendedName>
</protein>
<keyword evidence="1" id="KW-1133">Transmembrane helix</keyword>
<dbReference type="RefSeq" id="WP_344310058.1">
    <property type="nucleotide sequence ID" value="NZ_BAAANY010000009.1"/>
</dbReference>
<accession>A0ABP4SNB0</accession>
<keyword evidence="1" id="KW-0472">Membrane</keyword>
<evidence type="ECO:0000313" key="2">
    <source>
        <dbReference type="EMBL" id="GAA1674958.1"/>
    </source>
</evidence>
<gene>
    <name evidence="2" type="ORF">GCM10009765_25330</name>
</gene>
<keyword evidence="1" id="KW-0812">Transmembrane</keyword>
<feature type="transmembrane region" description="Helical" evidence="1">
    <location>
        <begin position="82"/>
        <end position="101"/>
    </location>
</feature>
<keyword evidence="3" id="KW-1185">Reference proteome</keyword>
<dbReference type="EMBL" id="BAAANY010000009">
    <property type="protein sequence ID" value="GAA1674958.1"/>
    <property type="molecule type" value="Genomic_DNA"/>
</dbReference>